<accession>A0A2P1PT74</accession>
<dbReference type="EMBL" id="CP027860">
    <property type="protein sequence ID" value="AVP98031.1"/>
    <property type="molecule type" value="Genomic_DNA"/>
</dbReference>
<evidence type="ECO:0000313" key="3">
    <source>
        <dbReference type="Proteomes" id="UP000241074"/>
    </source>
</evidence>
<keyword evidence="3" id="KW-1185">Reference proteome</keyword>
<sequence>MLDARTAFTELVDQLWSIAVMTLRKSFGPAITLCLAWLCSAPLYAEDAAPQSPTAAEPVTTAVATPDAPPPAPPPPPIESNDPRLSRGTYALYVGDVNRIMQIPAQIGFINGVLYFMTPPSKSKAHDSARDQNFIIPATAIKGVGLKKLGLNRQIHLDLGLQRAVFVLSGAVFVNRKGTDALYAEMVAAGIPTFKPERFIQAPPTTVILVQ</sequence>
<evidence type="ECO:0000256" key="1">
    <source>
        <dbReference type="SAM" id="MobiDB-lite"/>
    </source>
</evidence>
<dbReference type="KEGG" id="xba:C7S18_12835"/>
<feature type="compositionally biased region" description="Pro residues" evidence="1">
    <location>
        <begin position="67"/>
        <end position="78"/>
    </location>
</feature>
<organism evidence="2 3">
    <name type="scientific">Ahniella affigens</name>
    <dbReference type="NCBI Taxonomy" id="2021234"/>
    <lineage>
        <taxon>Bacteria</taxon>
        <taxon>Pseudomonadati</taxon>
        <taxon>Pseudomonadota</taxon>
        <taxon>Gammaproteobacteria</taxon>
        <taxon>Lysobacterales</taxon>
        <taxon>Rhodanobacteraceae</taxon>
        <taxon>Ahniella</taxon>
    </lineage>
</organism>
<feature type="region of interest" description="Disordered" evidence="1">
    <location>
        <begin position="54"/>
        <end position="84"/>
    </location>
</feature>
<proteinExistence type="predicted"/>
<dbReference type="AlphaFoldDB" id="A0A2P1PT74"/>
<dbReference type="Proteomes" id="UP000241074">
    <property type="component" value="Chromosome"/>
</dbReference>
<name>A0A2P1PT74_9GAMM</name>
<feature type="compositionally biased region" description="Low complexity" evidence="1">
    <location>
        <begin position="54"/>
        <end position="66"/>
    </location>
</feature>
<reference evidence="2 3" key="2">
    <citation type="submission" date="2018-03" db="EMBL/GenBank/DDBJ databases">
        <authorList>
            <person name="Keele B.F."/>
        </authorList>
    </citation>
    <scope>NUCLEOTIDE SEQUENCE [LARGE SCALE GENOMIC DNA]</scope>
    <source>
        <strain evidence="2 3">D13</strain>
    </source>
</reference>
<evidence type="ECO:0000313" key="2">
    <source>
        <dbReference type="EMBL" id="AVP98031.1"/>
    </source>
</evidence>
<gene>
    <name evidence="2" type="ORF">C7S18_12835</name>
</gene>
<protein>
    <submittedName>
        <fullName evidence="2">Uncharacterized protein</fullName>
    </submittedName>
</protein>
<reference evidence="2 3" key="1">
    <citation type="submission" date="2018-03" db="EMBL/GenBank/DDBJ databases">
        <title>Ahniella affigens gen. nov., sp. nov., a gammaproteobacterium isolated from sandy soil near a stream.</title>
        <authorList>
            <person name="Ko Y."/>
            <person name="Kim J.-H."/>
        </authorList>
    </citation>
    <scope>NUCLEOTIDE SEQUENCE [LARGE SCALE GENOMIC DNA]</scope>
    <source>
        <strain evidence="2 3">D13</strain>
    </source>
</reference>